<dbReference type="EMBL" id="DTIB01000050">
    <property type="protein sequence ID" value="HGB24861.1"/>
    <property type="molecule type" value="Genomic_DNA"/>
</dbReference>
<dbReference type="CDD" id="cd02070">
    <property type="entry name" value="corrinoid_protein_B12-BD"/>
    <property type="match status" value="1"/>
</dbReference>
<dbReference type="Pfam" id="PF02310">
    <property type="entry name" value="B12-binding"/>
    <property type="match status" value="1"/>
</dbReference>
<dbReference type="InterPro" id="IPR036594">
    <property type="entry name" value="Meth_synthase_dom"/>
</dbReference>
<dbReference type="Gene3D" id="1.10.1240.10">
    <property type="entry name" value="Methionine synthase domain"/>
    <property type="match status" value="1"/>
</dbReference>
<dbReference type="InterPro" id="IPR003759">
    <property type="entry name" value="Cbl-bd_cap"/>
</dbReference>
<protein>
    <submittedName>
        <fullName evidence="6">Cobalamin-binding protein</fullName>
    </submittedName>
</protein>
<dbReference type="GO" id="GO:0046653">
    <property type="term" value="P:tetrahydrofolate metabolic process"/>
    <property type="evidence" value="ECO:0007669"/>
    <property type="project" value="TreeGrafter"/>
</dbReference>
<evidence type="ECO:0000313" key="6">
    <source>
        <dbReference type="EMBL" id="HGB24861.1"/>
    </source>
</evidence>
<dbReference type="AlphaFoldDB" id="A0A7C3WLF9"/>
<dbReference type="InterPro" id="IPR050554">
    <property type="entry name" value="Met_Synthase/Corrinoid"/>
</dbReference>
<evidence type="ECO:0000259" key="5">
    <source>
        <dbReference type="PROSITE" id="PS51337"/>
    </source>
</evidence>
<dbReference type="Gene3D" id="3.40.50.280">
    <property type="entry name" value="Cobalamin-binding domain"/>
    <property type="match status" value="1"/>
</dbReference>
<dbReference type="InterPro" id="IPR036724">
    <property type="entry name" value="Cobalamin-bd_sf"/>
</dbReference>
<keyword evidence="2" id="KW-0479">Metal-binding</keyword>
<dbReference type="PANTHER" id="PTHR45833:SF1">
    <property type="entry name" value="METHIONINE SYNTHASE"/>
    <property type="match status" value="1"/>
</dbReference>
<dbReference type="PROSITE" id="PS51337">
    <property type="entry name" value="B12_BINDING_NTER"/>
    <property type="match status" value="1"/>
</dbReference>
<dbReference type="GO" id="GO:0050667">
    <property type="term" value="P:homocysteine metabolic process"/>
    <property type="evidence" value="ECO:0007669"/>
    <property type="project" value="TreeGrafter"/>
</dbReference>
<gene>
    <name evidence="6" type="ORF">ENV88_02215</name>
</gene>
<evidence type="ECO:0000259" key="4">
    <source>
        <dbReference type="PROSITE" id="PS51332"/>
    </source>
</evidence>
<keyword evidence="3" id="KW-0170">Cobalt</keyword>
<dbReference type="PANTHER" id="PTHR45833">
    <property type="entry name" value="METHIONINE SYNTHASE"/>
    <property type="match status" value="1"/>
</dbReference>
<reference evidence="6" key="1">
    <citation type="journal article" date="2020" name="mSystems">
        <title>Genome- and Community-Level Interaction Insights into Carbon Utilization and Element Cycling Functions of Hydrothermarchaeota in Hydrothermal Sediment.</title>
        <authorList>
            <person name="Zhou Z."/>
            <person name="Liu Y."/>
            <person name="Xu W."/>
            <person name="Pan J."/>
            <person name="Luo Z.H."/>
            <person name="Li M."/>
        </authorList>
    </citation>
    <scope>NUCLEOTIDE SEQUENCE [LARGE SCALE GENOMIC DNA]</scope>
    <source>
        <strain evidence="6">SpSt-8</strain>
    </source>
</reference>
<name>A0A7C3WLF9_THEPE</name>
<evidence type="ECO:0000256" key="1">
    <source>
        <dbReference type="ARBA" id="ARBA00010854"/>
    </source>
</evidence>
<comment type="caution">
    <text evidence="6">The sequence shown here is derived from an EMBL/GenBank/DDBJ whole genome shotgun (WGS) entry which is preliminary data.</text>
</comment>
<evidence type="ECO:0000256" key="3">
    <source>
        <dbReference type="ARBA" id="ARBA00023285"/>
    </source>
</evidence>
<accession>A0A7C3WLF9</accession>
<organism evidence="6">
    <name type="scientific">Thermofilum pendens</name>
    <dbReference type="NCBI Taxonomy" id="2269"/>
    <lineage>
        <taxon>Archaea</taxon>
        <taxon>Thermoproteota</taxon>
        <taxon>Thermoprotei</taxon>
        <taxon>Thermofilales</taxon>
        <taxon>Thermofilaceae</taxon>
        <taxon>Thermofilum</taxon>
    </lineage>
</organism>
<dbReference type="InterPro" id="IPR006158">
    <property type="entry name" value="Cobalamin-bd"/>
</dbReference>
<dbReference type="SUPFAM" id="SSF52242">
    <property type="entry name" value="Cobalamin (vitamin B12)-binding domain"/>
    <property type="match status" value="1"/>
</dbReference>
<dbReference type="FunFam" id="3.40.50.280:FF:000003">
    <property type="entry name" value="Dimethylamine methyltransferase corrinoid protein"/>
    <property type="match status" value="1"/>
</dbReference>
<sequence>MGSAEELERELFDAIVEGDEERSRRAARELVGRGVDPREVVSSVMVPAMRRVGELFERGEYYIPELVLSAEAFRAAMEEVRPALRGGEAPARAVVVLGTVRGDIHELGKNLAAVVFEAEGFEVVDLGVDVPPEKFAEAVERYGARVVGMSALMTTTMLEQRNVIEELRRRGLRDRVIVVAGGAPVTEEWVREIGADVWGRDAFEAVATVKKLLGVG</sequence>
<dbReference type="GO" id="GO:0031419">
    <property type="term" value="F:cobalamin binding"/>
    <property type="evidence" value="ECO:0007669"/>
    <property type="project" value="InterPro"/>
</dbReference>
<evidence type="ECO:0000256" key="2">
    <source>
        <dbReference type="ARBA" id="ARBA00022723"/>
    </source>
</evidence>
<dbReference type="Pfam" id="PF02607">
    <property type="entry name" value="B12-binding_2"/>
    <property type="match status" value="1"/>
</dbReference>
<dbReference type="SMART" id="SM01018">
    <property type="entry name" value="B12-binding_2"/>
    <property type="match status" value="1"/>
</dbReference>
<dbReference type="SUPFAM" id="SSF47644">
    <property type="entry name" value="Methionine synthase domain"/>
    <property type="match status" value="1"/>
</dbReference>
<dbReference type="GO" id="GO:0005829">
    <property type="term" value="C:cytosol"/>
    <property type="evidence" value="ECO:0007669"/>
    <property type="project" value="TreeGrafter"/>
</dbReference>
<comment type="similarity">
    <text evidence="1">Belongs to the methylamine corrinoid protein family.</text>
</comment>
<proteinExistence type="inferred from homology"/>
<feature type="domain" description="B12-binding N-terminal" evidence="5">
    <location>
        <begin position="1"/>
        <end position="92"/>
    </location>
</feature>
<dbReference type="GO" id="GO:0046872">
    <property type="term" value="F:metal ion binding"/>
    <property type="evidence" value="ECO:0007669"/>
    <property type="project" value="UniProtKB-KW"/>
</dbReference>
<dbReference type="GO" id="GO:0008705">
    <property type="term" value="F:methionine synthase activity"/>
    <property type="evidence" value="ECO:0007669"/>
    <property type="project" value="TreeGrafter"/>
</dbReference>
<feature type="domain" description="B12-binding" evidence="4">
    <location>
        <begin position="92"/>
        <end position="216"/>
    </location>
</feature>
<dbReference type="PROSITE" id="PS51332">
    <property type="entry name" value="B12_BINDING"/>
    <property type="match status" value="1"/>
</dbReference>